<dbReference type="AlphaFoldDB" id="A0A915DE11"/>
<organism evidence="1 2">
    <name type="scientific">Ditylenchus dipsaci</name>
    <dbReference type="NCBI Taxonomy" id="166011"/>
    <lineage>
        <taxon>Eukaryota</taxon>
        <taxon>Metazoa</taxon>
        <taxon>Ecdysozoa</taxon>
        <taxon>Nematoda</taxon>
        <taxon>Chromadorea</taxon>
        <taxon>Rhabditida</taxon>
        <taxon>Tylenchina</taxon>
        <taxon>Tylenchomorpha</taxon>
        <taxon>Sphaerularioidea</taxon>
        <taxon>Anguinidae</taxon>
        <taxon>Anguininae</taxon>
        <taxon>Ditylenchus</taxon>
    </lineage>
</organism>
<dbReference type="Proteomes" id="UP000887574">
    <property type="component" value="Unplaced"/>
</dbReference>
<name>A0A915DE11_9BILA</name>
<evidence type="ECO:0000313" key="1">
    <source>
        <dbReference type="Proteomes" id="UP000887574"/>
    </source>
</evidence>
<accession>A0A915DE11</accession>
<protein>
    <submittedName>
        <fullName evidence="2">Uncharacterized protein</fullName>
    </submittedName>
</protein>
<keyword evidence="1" id="KW-1185">Reference proteome</keyword>
<evidence type="ECO:0000313" key="2">
    <source>
        <dbReference type="WBParaSite" id="jg18880"/>
    </source>
</evidence>
<proteinExistence type="predicted"/>
<reference evidence="2" key="1">
    <citation type="submission" date="2022-11" db="UniProtKB">
        <authorList>
            <consortium name="WormBaseParasite"/>
        </authorList>
    </citation>
    <scope>IDENTIFICATION</scope>
</reference>
<dbReference type="WBParaSite" id="jg18880">
    <property type="protein sequence ID" value="jg18880"/>
    <property type="gene ID" value="jg18880"/>
</dbReference>
<sequence>MEGQDVKGHAETGSDRPWNYQCIRSSCAICYIVEPTRELCGQVLTNRVANSHLILECLLPSLWRVQHAREAPDNVVQLLLFPNCKVKQNILSVSKEDKKAKLLDILKQNRRKQPSQRHSSYSRVCANQAQLLFMGIELRDFVGEGATDFRNAEAPILVTTDVVLVESISKIWNM</sequence>